<dbReference type="Pfam" id="PF22795">
    <property type="entry name" value="DUF4796_N"/>
    <property type="match status" value="1"/>
</dbReference>
<dbReference type="InterPro" id="IPR004416">
    <property type="entry name" value="MnmG"/>
</dbReference>
<dbReference type="Proteomes" id="UP001607303">
    <property type="component" value="Unassembled WGS sequence"/>
</dbReference>
<comment type="similarity">
    <text evidence="2">Belongs to the MnmG family.</text>
</comment>
<feature type="domain" description="tRNA uridine 5-carboxymethylaminomethyl modification enzyme C-terminal subdomain" evidence="5">
    <location>
        <begin position="731"/>
        <end position="803"/>
    </location>
</feature>
<evidence type="ECO:0000256" key="1">
    <source>
        <dbReference type="ARBA" id="ARBA00001974"/>
    </source>
</evidence>
<dbReference type="FunFam" id="3.50.50.60:FF:000082">
    <property type="entry name" value="protein MTO1 homolog, mitochondrial isoform X1"/>
    <property type="match status" value="1"/>
</dbReference>
<dbReference type="PROSITE" id="PS01280">
    <property type="entry name" value="GIDA_1"/>
    <property type="match status" value="1"/>
</dbReference>
<dbReference type="AlphaFoldDB" id="A0ABD2AT79"/>
<evidence type="ECO:0000256" key="4">
    <source>
        <dbReference type="ARBA" id="ARBA00022827"/>
    </source>
</evidence>
<dbReference type="InterPro" id="IPR040131">
    <property type="entry name" value="MnmG_N"/>
</dbReference>
<dbReference type="SMART" id="SM01228">
    <property type="entry name" value="GIDA_assoc_3"/>
    <property type="match status" value="1"/>
</dbReference>
<dbReference type="InterPro" id="IPR002218">
    <property type="entry name" value="MnmG-rel"/>
</dbReference>
<dbReference type="Pfam" id="PF01134">
    <property type="entry name" value="GIDA"/>
    <property type="match status" value="1"/>
</dbReference>
<sequence>MDPGILCFRHCTIKSVFCKTIPEVCPLCQELIVNFNIEPFRIPYPFRNATGQPTSIVIKPSCGTFLDDYNINDLLHIGVVNSNGKLYEFDKYGLIINNVSQWTNCIAIQVVPTSWDYYWDEILNAMTQDIKWKSINYDKNTMNCFNFVREFLHKLNYNNLQFENGEDISALRICQYIRNIASNSNPDNKFDVIVVGGGHAGTEACTAAVRMGAKTLLVTHKKSTIGEMSCNPSFGGIGKGHLMREVDALDGVCCRICDISGIHYKILNKSKGPAVWGLRAQVDRSLYKQHLQAELFKMQGLDICESSVEDLILEGSPPKCCGIILRDGTRIFSSTVVITTGTFLKGEIIIGLEKRPAGRMGDEPSIGLANTLDQLGFKIKRLKTGTPPRLLKSTIDFSKCSKNLPDEIPEPFSFMSDRVWLPPDKQMICYMTFTNDEVGKIIKDNMHCNLHVTEEKTGPRYCPSIESKILRFGETSHQIWLEPEGLDSPLIYPGGLSCTLPAEKQQELVNVIPGLEKAKVEKPGYGVEYDYVDPRELTTELETKKVSGLFLAGQINGTTGYEEAAAQGIVAGVNAAAKVLRKVPLIISRTEGYIGVLIDDLTTQGTNEPYRMFTSRAEFRLSLRPDNADLRLTIKGYESGCVSKERLDSMMKTKKELEEAIQLFSSIVQSHSKWRKALGLVKSKSTTNKSAFEILGSPDENIEFNKIATLWPNLLGHIVDPILIRRLKIEATYASFIGQQMKVIDEVRRNERMMIPDDIDYNSIRLNLCTEDREKLMAVRPRTIAAAEKISGVTPVAIVRLFQYIKYNVINEDKRQKLKSDVTLNETNFSVQEEPCVSIEPMATHNSINLVTSKST</sequence>
<dbReference type="PANTHER" id="PTHR11806">
    <property type="entry name" value="GLUCOSE INHIBITED DIVISION PROTEIN A"/>
    <property type="match status" value="1"/>
</dbReference>
<dbReference type="SUPFAM" id="SSF51905">
    <property type="entry name" value="FAD/NAD(P)-binding domain"/>
    <property type="match status" value="1"/>
</dbReference>
<proteinExistence type="inferred from homology"/>
<reference evidence="6 7" key="1">
    <citation type="journal article" date="2024" name="Ann. Entomol. Soc. Am.">
        <title>Genomic analyses of the southern and eastern yellowjacket wasps (Hymenoptera: Vespidae) reveal evolutionary signatures of social life.</title>
        <authorList>
            <person name="Catto M.A."/>
            <person name="Caine P.B."/>
            <person name="Orr S.E."/>
            <person name="Hunt B.G."/>
            <person name="Goodisman M.A.D."/>
        </authorList>
    </citation>
    <scope>NUCLEOTIDE SEQUENCE [LARGE SCALE GENOMIC DNA]</scope>
    <source>
        <strain evidence="6">232</strain>
        <tissue evidence="6">Head and thorax</tissue>
    </source>
</reference>
<evidence type="ECO:0000256" key="3">
    <source>
        <dbReference type="ARBA" id="ARBA00022630"/>
    </source>
</evidence>
<dbReference type="GO" id="GO:0070899">
    <property type="term" value="P:mitochondrial tRNA wobble uridine modification"/>
    <property type="evidence" value="ECO:0007669"/>
    <property type="project" value="UniProtKB-ARBA"/>
</dbReference>
<dbReference type="InterPro" id="IPR020595">
    <property type="entry name" value="MnmG-rel_CS"/>
</dbReference>
<dbReference type="InterPro" id="IPR044920">
    <property type="entry name" value="MnmG_C_subdom_sf"/>
</dbReference>
<dbReference type="InterPro" id="IPR049312">
    <property type="entry name" value="GIDA_C_N"/>
</dbReference>
<dbReference type="InterPro" id="IPR053922">
    <property type="entry name" value="MKRN2OS-like_N"/>
</dbReference>
<dbReference type="HAMAP" id="MF_00129">
    <property type="entry name" value="MnmG_GidA"/>
    <property type="match status" value="1"/>
</dbReference>
<dbReference type="Pfam" id="PF13932">
    <property type="entry name" value="SAM_GIDA_C"/>
    <property type="match status" value="1"/>
</dbReference>
<organism evidence="6 7">
    <name type="scientific">Vespula maculifrons</name>
    <name type="common">Eastern yellow jacket</name>
    <name type="synonym">Wasp</name>
    <dbReference type="NCBI Taxonomy" id="7453"/>
    <lineage>
        <taxon>Eukaryota</taxon>
        <taxon>Metazoa</taxon>
        <taxon>Ecdysozoa</taxon>
        <taxon>Arthropoda</taxon>
        <taxon>Hexapoda</taxon>
        <taxon>Insecta</taxon>
        <taxon>Pterygota</taxon>
        <taxon>Neoptera</taxon>
        <taxon>Endopterygota</taxon>
        <taxon>Hymenoptera</taxon>
        <taxon>Apocrita</taxon>
        <taxon>Aculeata</taxon>
        <taxon>Vespoidea</taxon>
        <taxon>Vespidae</taxon>
        <taxon>Vespinae</taxon>
        <taxon>Vespula</taxon>
    </lineage>
</organism>
<evidence type="ECO:0000256" key="2">
    <source>
        <dbReference type="ARBA" id="ARBA00007653"/>
    </source>
</evidence>
<dbReference type="InterPro" id="IPR053921">
    <property type="entry name" value="MKRN2OS-like_C"/>
</dbReference>
<dbReference type="EMBL" id="JAYRBN010000115">
    <property type="protein sequence ID" value="KAL2723115.1"/>
    <property type="molecule type" value="Genomic_DNA"/>
</dbReference>
<accession>A0ABD2AT79</accession>
<dbReference type="Pfam" id="PF16044">
    <property type="entry name" value="DUF4796_C"/>
    <property type="match status" value="1"/>
</dbReference>
<dbReference type="Pfam" id="PF21680">
    <property type="entry name" value="GIDA_C_1st"/>
    <property type="match status" value="1"/>
</dbReference>
<comment type="cofactor">
    <cofactor evidence="1">
        <name>FAD</name>
        <dbReference type="ChEBI" id="CHEBI:57692"/>
    </cofactor>
</comment>
<dbReference type="FunFam" id="1.10.150.570:FF:000001">
    <property type="entry name" value="tRNA uridine 5-carboxymethylaminomethyl modification enzyme MnmG"/>
    <property type="match status" value="1"/>
</dbReference>
<protein>
    <recommendedName>
        <fullName evidence="5">tRNA uridine 5-carboxymethylaminomethyl modification enzyme C-terminal subdomain domain-containing protein</fullName>
    </recommendedName>
</protein>
<keyword evidence="7" id="KW-1185">Reference proteome</keyword>
<name>A0ABD2AT79_VESMC</name>
<dbReference type="Gene3D" id="3.50.50.60">
    <property type="entry name" value="FAD/NAD(P)-binding domain"/>
    <property type="match status" value="2"/>
</dbReference>
<dbReference type="InterPro" id="IPR036188">
    <property type="entry name" value="FAD/NAD-bd_sf"/>
</dbReference>
<keyword evidence="3" id="KW-0285">Flavoprotein</keyword>
<dbReference type="FunFam" id="3.50.50.60:FF:000002">
    <property type="entry name" value="tRNA uridine 5-carboxymethylaminomethyl modification enzyme MnmG"/>
    <property type="match status" value="1"/>
</dbReference>
<dbReference type="PROSITE" id="PS01281">
    <property type="entry name" value="GIDA_2"/>
    <property type="match status" value="1"/>
</dbReference>
<keyword evidence="4" id="KW-0274">FAD</keyword>
<dbReference type="InterPro" id="IPR026904">
    <property type="entry name" value="MnmG_C"/>
</dbReference>
<evidence type="ECO:0000313" key="6">
    <source>
        <dbReference type="EMBL" id="KAL2723115.1"/>
    </source>
</evidence>
<evidence type="ECO:0000313" key="7">
    <source>
        <dbReference type="Proteomes" id="UP001607303"/>
    </source>
</evidence>
<dbReference type="NCBIfam" id="TIGR00136">
    <property type="entry name" value="mnmG_gidA"/>
    <property type="match status" value="1"/>
</dbReference>
<evidence type="ECO:0000259" key="5">
    <source>
        <dbReference type="SMART" id="SM01228"/>
    </source>
</evidence>
<dbReference type="GO" id="GO:0005739">
    <property type="term" value="C:mitochondrion"/>
    <property type="evidence" value="ECO:0007669"/>
    <property type="project" value="GOC"/>
</dbReference>
<comment type="caution">
    <text evidence="6">The sequence shown here is derived from an EMBL/GenBank/DDBJ whole genome shotgun (WGS) entry which is preliminary data.</text>
</comment>
<gene>
    <name evidence="6" type="ORF">V1477_019706</name>
</gene>
<dbReference type="Gene3D" id="1.10.150.570">
    <property type="entry name" value="GidA associated domain, C-terminal subdomain"/>
    <property type="match status" value="1"/>
</dbReference>
<dbReference type="InterPro" id="IPR047001">
    <property type="entry name" value="MnmG_C_subdom"/>
</dbReference>
<dbReference type="PANTHER" id="PTHR11806:SF0">
    <property type="entry name" value="PROTEIN MTO1 HOMOLOG, MITOCHONDRIAL"/>
    <property type="match status" value="1"/>
</dbReference>